<feature type="compositionally biased region" description="Acidic residues" evidence="1">
    <location>
        <begin position="140"/>
        <end position="155"/>
    </location>
</feature>
<reference evidence="2 3" key="1">
    <citation type="submission" date="2021-02" db="EMBL/GenBank/DDBJ databases">
        <title>Genome assembly of Pseudopithomyces chartarum.</title>
        <authorList>
            <person name="Jauregui R."/>
            <person name="Singh J."/>
            <person name="Voisey C."/>
        </authorList>
    </citation>
    <scope>NUCLEOTIDE SEQUENCE [LARGE SCALE GENOMIC DNA]</scope>
    <source>
        <strain evidence="2 3">AGR01</strain>
    </source>
</reference>
<feature type="region of interest" description="Disordered" evidence="1">
    <location>
        <begin position="1"/>
        <end position="156"/>
    </location>
</feature>
<organism evidence="2 3">
    <name type="scientific">Pseudopithomyces chartarum</name>
    <dbReference type="NCBI Taxonomy" id="1892770"/>
    <lineage>
        <taxon>Eukaryota</taxon>
        <taxon>Fungi</taxon>
        <taxon>Dikarya</taxon>
        <taxon>Ascomycota</taxon>
        <taxon>Pezizomycotina</taxon>
        <taxon>Dothideomycetes</taxon>
        <taxon>Pleosporomycetidae</taxon>
        <taxon>Pleosporales</taxon>
        <taxon>Massarineae</taxon>
        <taxon>Didymosphaeriaceae</taxon>
        <taxon>Pseudopithomyces</taxon>
    </lineage>
</organism>
<feature type="region of interest" description="Disordered" evidence="1">
    <location>
        <begin position="392"/>
        <end position="455"/>
    </location>
</feature>
<name>A0AAN6LTP6_9PLEO</name>
<evidence type="ECO:0000313" key="3">
    <source>
        <dbReference type="Proteomes" id="UP001280581"/>
    </source>
</evidence>
<dbReference type="AlphaFoldDB" id="A0AAN6LTP6"/>
<protein>
    <submittedName>
        <fullName evidence="2">Uncharacterized protein</fullName>
    </submittedName>
</protein>
<sequence>MGSEQARTPATPPESRITRVPSTLHSLGVADNAPSINTSPNQQSTRDHNLYSSDLEANNTIQVPDRDGVLAGSAGPRAHRSSAKDFSNSDDNDYGNDATMHTKKSLPASPSCDNQVATPRKRQKVPATTTPRKRQKVLQEEVDEHADEGDGDTPIDELIPYRSIKTIAVPERSNPESEPVEGDPKTYYGDMNYVDSMMAYWLDEVGYGYQKTAELCTEKIKRYTYEGVRKRHIATLQVHLRKYGLKDSADTPPPINEKVKNRGKPRALKKTTTKSALDNRVDTGTGRTQTVGNADTQWTSISTSADTNLPIYIREAPFRQIEATAIVVCKDLFGMEFSQIRDLMEKAYQFPKNENIENYYHAARPSAWGSKYHDYTNIEDNLDEHALSEKKNSEAAMKDSMALSQDGAGGSQQTSSQRRPSVKISLVQKSHDVQLVVAPAPSKEGQDGGGSEFEV</sequence>
<accession>A0AAN6LTP6</accession>
<feature type="compositionally biased region" description="Basic residues" evidence="1">
    <location>
        <begin position="261"/>
        <end position="272"/>
    </location>
</feature>
<evidence type="ECO:0000256" key="1">
    <source>
        <dbReference type="SAM" id="MobiDB-lite"/>
    </source>
</evidence>
<comment type="caution">
    <text evidence="2">The sequence shown here is derived from an EMBL/GenBank/DDBJ whole genome shotgun (WGS) entry which is preliminary data.</text>
</comment>
<gene>
    <name evidence="2" type="ORF">GRF29_103g875321</name>
</gene>
<evidence type="ECO:0000313" key="2">
    <source>
        <dbReference type="EMBL" id="KAK3207398.1"/>
    </source>
</evidence>
<dbReference type="Proteomes" id="UP001280581">
    <property type="component" value="Unassembled WGS sequence"/>
</dbReference>
<dbReference type="EMBL" id="WVTA01000009">
    <property type="protein sequence ID" value="KAK3207398.1"/>
    <property type="molecule type" value="Genomic_DNA"/>
</dbReference>
<keyword evidence="3" id="KW-1185">Reference proteome</keyword>
<feature type="compositionally biased region" description="Polar residues" evidence="1">
    <location>
        <begin position="34"/>
        <end position="62"/>
    </location>
</feature>
<feature type="region of interest" description="Disordered" evidence="1">
    <location>
        <begin position="247"/>
        <end position="273"/>
    </location>
</feature>
<proteinExistence type="predicted"/>